<dbReference type="AlphaFoldDB" id="A0ABC9GIQ1"/>
<proteinExistence type="predicted"/>
<gene>
    <name evidence="2" type="ORF">URODEC1_LOCUS116379</name>
</gene>
<keyword evidence="3" id="KW-1185">Reference proteome</keyword>
<dbReference type="Proteomes" id="UP001497457">
    <property type="component" value="Chromosome 9rd"/>
</dbReference>
<dbReference type="Pfam" id="PF07762">
    <property type="entry name" value="DUF1618"/>
    <property type="match status" value="1"/>
</dbReference>
<organism evidence="2 3">
    <name type="scientific">Urochloa decumbens</name>
    <dbReference type="NCBI Taxonomy" id="240449"/>
    <lineage>
        <taxon>Eukaryota</taxon>
        <taxon>Viridiplantae</taxon>
        <taxon>Streptophyta</taxon>
        <taxon>Embryophyta</taxon>
        <taxon>Tracheophyta</taxon>
        <taxon>Spermatophyta</taxon>
        <taxon>Magnoliopsida</taxon>
        <taxon>Liliopsida</taxon>
        <taxon>Poales</taxon>
        <taxon>Poaceae</taxon>
        <taxon>PACMAD clade</taxon>
        <taxon>Panicoideae</taxon>
        <taxon>Panicodae</taxon>
        <taxon>Paniceae</taxon>
        <taxon>Melinidinae</taxon>
        <taxon>Urochloa</taxon>
    </lineage>
</organism>
<sequence>MPLRRLLGLSAVLRRGFSTAALRPWWAMIKHVAAFNLPAPAAPRLRLAEPPCASRLVVPEHLVRPARDLDPEGDTIYGAFAGCVSAASGDGLLLLTFFDLPAAAPVVPGVFMPGGIRARRVTGIDEEPEVMRFVCNPLGGQLFRLPDIDGTTKTLRYSDIGILTQSERPDQPPDRYAVAVLSNGQDQSFVMRRFLSQTGKWDKIVDLQSPLPLERPMDMNLPHDIDGHLARGPWASPKHDFLARHEHSPARSDRPELRFVELPRGSVTEHAEWKKRRDDMYNYRRIGVSEGRMRYAEVTQEEPFVLSSFTFDDDGSCWTLEHRLALRRVWPHEDLLEGKPWISVVDPLNASVMHLTVGKQSFSLDMDTGTLLGCTLIGEDDRHRLDFHFLKPCVLPPWLESSQIPSSGSLSRSKDNVKSKSLSDILVRVDRVKKN</sequence>
<evidence type="ECO:0000313" key="2">
    <source>
        <dbReference type="EMBL" id="CAL5095378.1"/>
    </source>
</evidence>
<dbReference type="EMBL" id="OZ075119">
    <property type="protein sequence ID" value="CAL5095378.1"/>
    <property type="molecule type" value="Genomic_DNA"/>
</dbReference>
<dbReference type="PANTHER" id="PTHR33086:SF98">
    <property type="entry name" value="OS05G0468200 PROTEIN"/>
    <property type="match status" value="1"/>
</dbReference>
<evidence type="ECO:0000313" key="3">
    <source>
        <dbReference type="Proteomes" id="UP001497457"/>
    </source>
</evidence>
<dbReference type="PANTHER" id="PTHR33086">
    <property type="entry name" value="OS05G0468200 PROTEIN-RELATED"/>
    <property type="match status" value="1"/>
</dbReference>
<accession>A0ABC9GIQ1</accession>
<reference evidence="2" key="1">
    <citation type="submission" date="2024-10" db="EMBL/GenBank/DDBJ databases">
        <authorList>
            <person name="Ryan C."/>
        </authorList>
    </citation>
    <scope>NUCLEOTIDE SEQUENCE [LARGE SCALE GENOMIC DNA]</scope>
</reference>
<name>A0ABC9GIQ1_9POAL</name>
<dbReference type="InterPro" id="IPR011676">
    <property type="entry name" value="DUF1618"/>
</dbReference>
<feature type="domain" description="DUF1618" evidence="1">
    <location>
        <begin position="252"/>
        <end position="342"/>
    </location>
</feature>
<evidence type="ECO:0000259" key="1">
    <source>
        <dbReference type="Pfam" id="PF07762"/>
    </source>
</evidence>
<protein>
    <recommendedName>
        <fullName evidence="1">DUF1618 domain-containing protein</fullName>
    </recommendedName>
</protein>